<dbReference type="GO" id="GO:0005525">
    <property type="term" value="F:GTP binding"/>
    <property type="evidence" value="ECO:0007669"/>
    <property type="project" value="UniProtKB-KW"/>
</dbReference>
<evidence type="ECO:0000259" key="10">
    <source>
        <dbReference type="Pfam" id="PF14681"/>
    </source>
</evidence>
<evidence type="ECO:0000256" key="6">
    <source>
        <dbReference type="ARBA" id="ARBA00022676"/>
    </source>
</evidence>
<keyword evidence="9" id="KW-0342">GTP-binding</keyword>
<dbReference type="NCBIfam" id="NF001097">
    <property type="entry name" value="PRK00129.1"/>
    <property type="match status" value="1"/>
</dbReference>
<keyword evidence="5" id="KW-0021">Allosteric enzyme</keyword>
<comment type="cofactor">
    <cofactor evidence="1">
        <name>Mg(2+)</name>
        <dbReference type="ChEBI" id="CHEBI:18420"/>
    </cofactor>
</comment>
<keyword evidence="12" id="KW-1185">Reference proteome</keyword>
<organism evidence="11 12">
    <name type="scientific">Taphrina deformans (strain PYCC 5710 / ATCC 11124 / CBS 356.35 / IMI 108563 / JCM 9778 / NBRC 8474)</name>
    <name type="common">Peach leaf curl fungus</name>
    <name type="synonym">Lalaria deformans</name>
    <dbReference type="NCBI Taxonomy" id="1097556"/>
    <lineage>
        <taxon>Eukaryota</taxon>
        <taxon>Fungi</taxon>
        <taxon>Dikarya</taxon>
        <taxon>Ascomycota</taxon>
        <taxon>Taphrinomycotina</taxon>
        <taxon>Taphrinomycetes</taxon>
        <taxon>Taphrinales</taxon>
        <taxon>Taphrinaceae</taxon>
        <taxon>Taphrina</taxon>
    </lineage>
</organism>
<dbReference type="InterPro" id="IPR050054">
    <property type="entry name" value="UPRTase/APRTase"/>
</dbReference>
<evidence type="ECO:0000256" key="3">
    <source>
        <dbReference type="ARBA" id="ARBA00009516"/>
    </source>
</evidence>
<gene>
    <name evidence="11" type="ORF">TAPDE_001332</name>
</gene>
<dbReference type="AlphaFoldDB" id="R4XAZ4"/>
<evidence type="ECO:0000313" key="12">
    <source>
        <dbReference type="Proteomes" id="UP000013776"/>
    </source>
</evidence>
<name>R4XAZ4_TAPDE</name>
<comment type="caution">
    <text evidence="11">The sequence shown here is derived from an EMBL/GenBank/DDBJ whole genome shotgun (WGS) entry which is preliminary data.</text>
</comment>
<dbReference type="SUPFAM" id="SSF53271">
    <property type="entry name" value="PRTase-like"/>
    <property type="match status" value="1"/>
</dbReference>
<evidence type="ECO:0000256" key="2">
    <source>
        <dbReference type="ARBA" id="ARBA00005180"/>
    </source>
</evidence>
<evidence type="ECO:0000256" key="1">
    <source>
        <dbReference type="ARBA" id="ARBA00001946"/>
    </source>
</evidence>
<dbReference type="Pfam" id="PF14681">
    <property type="entry name" value="UPRTase"/>
    <property type="match status" value="1"/>
</dbReference>
<dbReference type="Gene3D" id="3.40.50.2020">
    <property type="match status" value="1"/>
</dbReference>
<feature type="domain" description="Phosphoribosyltransferase" evidence="10">
    <location>
        <begin position="8"/>
        <end position="218"/>
    </location>
</feature>
<dbReference type="OrthoDB" id="10257085at2759"/>
<dbReference type="FunFam" id="3.40.50.2020:FF:000049">
    <property type="entry name" value="Putative uracil phosphoribosyltransferase urg2"/>
    <property type="match status" value="1"/>
</dbReference>
<dbReference type="PANTHER" id="PTHR32315:SF4">
    <property type="entry name" value="URACIL PHOSPHORIBOSYLTRANSFERASE, CHLOROPLASTIC"/>
    <property type="match status" value="1"/>
</dbReference>
<dbReference type="InterPro" id="IPR000836">
    <property type="entry name" value="PRTase_dom"/>
</dbReference>
<dbReference type="GO" id="GO:0004845">
    <property type="term" value="F:uracil phosphoribosyltransferase activity"/>
    <property type="evidence" value="ECO:0007669"/>
    <property type="project" value="UniProtKB-EC"/>
</dbReference>
<dbReference type="STRING" id="1097556.R4XAZ4"/>
<protein>
    <recommendedName>
        <fullName evidence="4">uracil phosphoribosyltransferase</fullName>
        <ecNumber evidence="4">2.4.2.9</ecNumber>
    </recommendedName>
</protein>
<evidence type="ECO:0000256" key="7">
    <source>
        <dbReference type="ARBA" id="ARBA00022679"/>
    </source>
</evidence>
<reference evidence="11 12" key="1">
    <citation type="journal article" date="2013" name="MBio">
        <title>Genome sequencing of the plant pathogen Taphrina deformans, the causal agent of peach leaf curl.</title>
        <authorList>
            <person name="Cisse O.H."/>
            <person name="Almeida J.M.G.C.F."/>
            <person name="Fonseca A."/>
            <person name="Kumar A.A."/>
            <person name="Salojaervi J."/>
            <person name="Overmyer K."/>
            <person name="Hauser P.M."/>
            <person name="Pagni M."/>
        </authorList>
    </citation>
    <scope>NUCLEOTIDE SEQUENCE [LARGE SCALE GENOMIC DNA]</scope>
    <source>
        <strain evidence="12">PYCC 5710 / ATCC 11124 / CBS 356.35 / IMI 108563 / JCM 9778 / NBRC 8474</strain>
    </source>
</reference>
<keyword evidence="6 11" id="KW-0328">Glycosyltransferase</keyword>
<evidence type="ECO:0000256" key="9">
    <source>
        <dbReference type="ARBA" id="ARBA00023134"/>
    </source>
</evidence>
<evidence type="ECO:0000256" key="5">
    <source>
        <dbReference type="ARBA" id="ARBA00022533"/>
    </source>
</evidence>
<evidence type="ECO:0000256" key="8">
    <source>
        <dbReference type="ARBA" id="ARBA00022741"/>
    </source>
</evidence>
<keyword evidence="8" id="KW-0547">Nucleotide-binding</keyword>
<dbReference type="EMBL" id="CAHR02000041">
    <property type="protein sequence ID" value="CCG81498.1"/>
    <property type="molecule type" value="Genomic_DNA"/>
</dbReference>
<evidence type="ECO:0000313" key="11">
    <source>
        <dbReference type="EMBL" id="CCG81498.1"/>
    </source>
</evidence>
<accession>R4XAZ4</accession>
<dbReference type="PANTHER" id="PTHR32315">
    <property type="entry name" value="ADENINE PHOSPHORIBOSYLTRANSFERASE"/>
    <property type="match status" value="1"/>
</dbReference>
<dbReference type="Proteomes" id="UP000013776">
    <property type="component" value="Unassembled WGS sequence"/>
</dbReference>
<dbReference type="EC" id="2.4.2.9" evidence="4"/>
<keyword evidence="7" id="KW-0808">Transferase</keyword>
<dbReference type="VEuPathDB" id="FungiDB:TAPDE_001332"/>
<comment type="similarity">
    <text evidence="3">Belongs to the UPRTase family.</text>
</comment>
<evidence type="ECO:0000256" key="4">
    <source>
        <dbReference type="ARBA" id="ARBA00011894"/>
    </source>
</evidence>
<dbReference type="InterPro" id="IPR029057">
    <property type="entry name" value="PRTase-like"/>
</dbReference>
<comment type="pathway">
    <text evidence="2">Pyrimidine metabolism; UMP biosynthesis via salvage pathway; UMP from uracil: step 1/1.</text>
</comment>
<dbReference type="eggNOG" id="KOG4203">
    <property type="taxonomic scope" value="Eukaryota"/>
</dbReference>
<dbReference type="CDD" id="cd06223">
    <property type="entry name" value="PRTases_typeI"/>
    <property type="match status" value="1"/>
</dbReference>
<proteinExistence type="inferred from homology"/>
<sequence length="220" mass="23798">MSVSPVSVSTHPVVISKISELRSTENNAKTVRLLISEISTLLAYEATNKSLQVESLVKSETPIGASYDLQSITPTRLCLVPVLRSGLGMTESFLSLLPSTTEVHHLGLFREENTLSAVEYYNKLPHPKESGHIDTAFIVDPIIATGNTACAAIQIMKEWGVKKIVFTCVLASRAGIERVSKEWPAGVSLIVGCVDDKLNEKGYIVPGVGDVGDRLNETGY</sequence>